<gene>
    <name evidence="2" type="ORF">SNEC2469_LOCUS19114</name>
</gene>
<dbReference type="SUPFAM" id="SSF56672">
    <property type="entry name" value="DNA/RNA polymerases"/>
    <property type="match status" value="1"/>
</dbReference>
<sequence length="1097" mass="125819">MQTCTWNVRGKRIQDVSDWMSLEYTPEIITLQEVGGVHLLSELLVPSRGESHEMQELAFGLDSDMHEYRVFVGSTDAHLSQVIAIDTDVIEHVKFSFIGKRVVGVCFQSARNKRYSLVLSVHFPHSGTSEIVFQEAVDEFMSITQRYSQYDILACGDWNCEPGSSRYDTLAVPMTLQGGRFCSPMCPTRFGIKSSSILDYFFIAGAWVTESNHMLQFMDAECVTVVKHSAEELQSDHACVMFDFALEPSSFLKCSHTRSRPSIRQHSKCGRWRNSTYKLESAWPDCPSFRTMSSREQWVILSGMATKSSYRAPTRRYRDSATLKALCAQRRLSRDTAERTALTRQILAFRQFERDAWHRDLIAKAANKDHEASKFLKHNRSNVGHRFDEAFRVFSGRQQFTKAVQDFFVSRFQAQKVAPSQLLGCGRDIGDLPMANPFSIDAVRAGVLRMKLHKCSGASGMSVEFLRALLHREDGLQLITDHLNTVLLRGASLPEHRIAVLTLLPKLRDVCEPRDLRPIALMECTHKLYMSLLVGRIQATWPVPHFQQGGLPGTQLIDALFMFTNRLQRDALQLSHSIWVSADIEAAFDSVNWDKLRTTMFSLSSSQVHPELHRLLYEISSHGLLMEFQGLVTGMVPGKGILQGGSHSAQVFAILVEHIFRDLHVRWEQEFPGEVGAWAFIDDCMFVFSSWRVAERVVPWIIEAFADYGLRWNLSKTTVMSTSDMLRSGRGSLSLNHALRECTWSQTVRYLGISIQQPAFDSTEGCTLTELLLPQCKQRVMGGIVQMQSILNRGHWQRWDVSVDLVQTYIASRWLWLSPLLHPNREHLASLQSLQLSILCQTLKLYIPDWLSSFQAGGLNRLRRRAIREILRLRKPESLWTVVAWLHRKHGYFGHLLRRQTEHMARQELLCPLHQQRPGRAGTCQRWVLHMCQKFFNSPALNIEALSNLYVDKEQWLSFFPLVLQEHGIQLSEHPSFHYDTWLRWRDPFLATTSWFRAVLFDYAPDDSWTFKWLCETSGWLELTFYGTVHSVLEQFIPRLLMLHGDLFVVQLLCPATVVALHGSLIQSDIHVHNLQRLPQLSLEGIRDDWALHVTSL</sequence>
<dbReference type="PROSITE" id="PS50878">
    <property type="entry name" value="RT_POL"/>
    <property type="match status" value="1"/>
</dbReference>
<dbReference type="SUPFAM" id="SSF56219">
    <property type="entry name" value="DNase I-like"/>
    <property type="match status" value="1"/>
</dbReference>
<feature type="domain" description="Reverse transcriptase" evidence="1">
    <location>
        <begin position="485"/>
        <end position="755"/>
    </location>
</feature>
<keyword evidence="3" id="KW-1185">Reference proteome</keyword>
<protein>
    <recommendedName>
        <fullName evidence="1">Reverse transcriptase domain-containing protein</fullName>
    </recommendedName>
</protein>
<dbReference type="Gene3D" id="3.60.10.10">
    <property type="entry name" value="Endonuclease/exonuclease/phosphatase"/>
    <property type="match status" value="1"/>
</dbReference>
<dbReference type="Pfam" id="PF00078">
    <property type="entry name" value="RVT_1"/>
    <property type="match status" value="1"/>
</dbReference>
<dbReference type="InterPro" id="IPR043502">
    <property type="entry name" value="DNA/RNA_pol_sf"/>
</dbReference>
<evidence type="ECO:0000313" key="2">
    <source>
        <dbReference type="EMBL" id="CAE7668506.1"/>
    </source>
</evidence>
<dbReference type="EMBL" id="CAJNJA010032582">
    <property type="protein sequence ID" value="CAE7668506.1"/>
    <property type="molecule type" value="Genomic_DNA"/>
</dbReference>
<proteinExistence type="predicted"/>
<dbReference type="InterPro" id="IPR000477">
    <property type="entry name" value="RT_dom"/>
</dbReference>
<dbReference type="PANTHER" id="PTHR19446">
    <property type="entry name" value="REVERSE TRANSCRIPTASES"/>
    <property type="match status" value="1"/>
</dbReference>
<accession>A0A812W9R0</accession>
<dbReference type="Proteomes" id="UP000601435">
    <property type="component" value="Unassembled WGS sequence"/>
</dbReference>
<name>A0A812W9R0_9DINO</name>
<reference evidence="2" key="1">
    <citation type="submission" date="2021-02" db="EMBL/GenBank/DDBJ databases">
        <authorList>
            <person name="Dougan E. K."/>
            <person name="Rhodes N."/>
            <person name="Thang M."/>
            <person name="Chan C."/>
        </authorList>
    </citation>
    <scope>NUCLEOTIDE SEQUENCE</scope>
</reference>
<evidence type="ECO:0000313" key="3">
    <source>
        <dbReference type="Proteomes" id="UP000601435"/>
    </source>
</evidence>
<dbReference type="InterPro" id="IPR036691">
    <property type="entry name" value="Endo/exonu/phosph_ase_sf"/>
</dbReference>
<comment type="caution">
    <text evidence="2">The sequence shown here is derived from an EMBL/GenBank/DDBJ whole genome shotgun (WGS) entry which is preliminary data.</text>
</comment>
<dbReference type="OrthoDB" id="409457at2759"/>
<organism evidence="2 3">
    <name type="scientific">Symbiodinium necroappetens</name>
    <dbReference type="NCBI Taxonomy" id="1628268"/>
    <lineage>
        <taxon>Eukaryota</taxon>
        <taxon>Sar</taxon>
        <taxon>Alveolata</taxon>
        <taxon>Dinophyceae</taxon>
        <taxon>Suessiales</taxon>
        <taxon>Symbiodiniaceae</taxon>
        <taxon>Symbiodinium</taxon>
    </lineage>
</organism>
<evidence type="ECO:0000259" key="1">
    <source>
        <dbReference type="PROSITE" id="PS50878"/>
    </source>
</evidence>
<dbReference type="AlphaFoldDB" id="A0A812W9R0"/>